<keyword evidence="1" id="KW-0472">Membrane</keyword>
<keyword evidence="1" id="KW-1133">Transmembrane helix</keyword>
<evidence type="ECO:0000256" key="1">
    <source>
        <dbReference type="SAM" id="Phobius"/>
    </source>
</evidence>
<dbReference type="Proteomes" id="UP000824782">
    <property type="component" value="Unassembled WGS sequence"/>
</dbReference>
<proteinExistence type="predicted"/>
<comment type="caution">
    <text evidence="2">The sequence shown here is derived from an EMBL/GenBank/DDBJ whole genome shotgun (WGS) entry which is preliminary data.</text>
</comment>
<dbReference type="AlphaFoldDB" id="A0AAV7BGY0"/>
<evidence type="ECO:0000313" key="2">
    <source>
        <dbReference type="EMBL" id="KAG8571652.1"/>
    </source>
</evidence>
<keyword evidence="3" id="KW-1185">Reference proteome</keyword>
<protein>
    <submittedName>
        <fullName evidence="2">Uncharacterized protein</fullName>
    </submittedName>
</protein>
<keyword evidence="1" id="KW-0812">Transmembrane</keyword>
<gene>
    <name evidence="2" type="ORF">GDO81_011737</name>
</gene>
<accession>A0AAV7BGY0</accession>
<dbReference type="EMBL" id="WNYA01000005">
    <property type="protein sequence ID" value="KAG8571652.1"/>
    <property type="molecule type" value="Genomic_DNA"/>
</dbReference>
<feature type="transmembrane region" description="Helical" evidence="1">
    <location>
        <begin position="34"/>
        <end position="52"/>
    </location>
</feature>
<name>A0AAV7BGY0_ENGPU</name>
<sequence>MLVGVAITGILGLSDVYNRLCTFYICVVLRGVTLYALYSISQIFALTYFYMIKVRLRLHLTQCLSDITSFTNLALVFSK</sequence>
<evidence type="ECO:0000313" key="3">
    <source>
        <dbReference type="Proteomes" id="UP000824782"/>
    </source>
</evidence>
<organism evidence="2 3">
    <name type="scientific">Engystomops pustulosus</name>
    <name type="common">Tungara frog</name>
    <name type="synonym">Physalaemus pustulosus</name>
    <dbReference type="NCBI Taxonomy" id="76066"/>
    <lineage>
        <taxon>Eukaryota</taxon>
        <taxon>Metazoa</taxon>
        <taxon>Chordata</taxon>
        <taxon>Craniata</taxon>
        <taxon>Vertebrata</taxon>
        <taxon>Euteleostomi</taxon>
        <taxon>Amphibia</taxon>
        <taxon>Batrachia</taxon>
        <taxon>Anura</taxon>
        <taxon>Neobatrachia</taxon>
        <taxon>Hyloidea</taxon>
        <taxon>Leptodactylidae</taxon>
        <taxon>Leiuperinae</taxon>
        <taxon>Engystomops</taxon>
    </lineage>
</organism>
<reference evidence="2" key="1">
    <citation type="thesis" date="2020" institute="ProQuest LLC" country="789 East Eisenhower Parkway, Ann Arbor, MI, USA">
        <title>Comparative Genomics and Chromosome Evolution.</title>
        <authorList>
            <person name="Mudd A.B."/>
        </authorList>
    </citation>
    <scope>NUCLEOTIDE SEQUENCE</scope>
    <source>
        <strain evidence="2">237g6f4</strain>
        <tissue evidence="2">Blood</tissue>
    </source>
</reference>